<name>A0A8F0WGV4_9STRA</name>
<evidence type="ECO:0000256" key="3">
    <source>
        <dbReference type="ARBA" id="ARBA00022884"/>
    </source>
</evidence>
<dbReference type="Gene3D" id="1.10.1050.10">
    <property type="entry name" value="Ribosomal Protein S4 Delta 41, Chain A, domain 1"/>
    <property type="match status" value="1"/>
</dbReference>
<accession>A0A8F0WGV4</accession>
<evidence type="ECO:0000256" key="5">
    <source>
        <dbReference type="ARBA" id="ARBA00023274"/>
    </source>
</evidence>
<evidence type="ECO:0000313" key="8">
    <source>
        <dbReference type="EMBL" id="QWM93637.1"/>
    </source>
</evidence>
<keyword evidence="4 8" id="KW-0689">Ribosomal protein</keyword>
<dbReference type="RefSeq" id="YP_010134147.1">
    <property type="nucleotide sequence ID" value="NC_056793.1"/>
</dbReference>
<gene>
    <name evidence="8" type="primary">rps4</name>
</gene>
<feature type="domain" description="RNA-binding S4" evidence="7">
    <location>
        <begin position="160"/>
        <end position="222"/>
    </location>
</feature>
<comment type="similarity">
    <text evidence="1">Belongs to the universal ribosomal protein uS4 family.</text>
</comment>
<dbReference type="SMART" id="SM00363">
    <property type="entry name" value="S4"/>
    <property type="match status" value="1"/>
</dbReference>
<dbReference type="PANTHER" id="PTHR11831:SF4">
    <property type="entry name" value="SMALL RIBOSOMAL SUBUNIT PROTEIN US4M"/>
    <property type="match status" value="1"/>
</dbReference>
<keyword evidence="8" id="KW-0496">Mitochondrion</keyword>
<dbReference type="GO" id="GO:0015935">
    <property type="term" value="C:small ribosomal subunit"/>
    <property type="evidence" value="ECO:0007669"/>
    <property type="project" value="TreeGrafter"/>
</dbReference>
<dbReference type="Gene3D" id="3.10.290.10">
    <property type="entry name" value="RNA-binding S4 domain"/>
    <property type="match status" value="1"/>
</dbReference>
<sequence>MSQIKKRYKPLYKKFLRLRVNPLSNNNNKFLKFTIQIDKQLKIVKIKNKLVKKLVKTKKFIPVSKFKKKKWEQFTNLLKKKTKFYQRLKPYTFYSNKISKFASSGNSFKRKFRNDLLAKKTFNYMYGGLLKKYLKKRMVEIYHSKTPKDHTKLFIEFFESRLDAVLYKSKFSSSIKNARQLIIHKHIKVNNKIEKNKSYILKQGDIISVNLNSRNIIKENFKKQFIEKPDSIMWPIPPSYLNINYNTLEIIFGNIENFNFTTSFNFKIDTNAIVTNYYRH</sequence>
<organism evidence="8">
    <name type="scientific">Navicula veneta</name>
    <dbReference type="NCBI Taxonomy" id="138539"/>
    <lineage>
        <taxon>Eukaryota</taxon>
        <taxon>Sar</taxon>
        <taxon>Stramenopiles</taxon>
        <taxon>Ochrophyta</taxon>
        <taxon>Bacillariophyta</taxon>
        <taxon>Bacillariophyceae</taxon>
        <taxon>Bacillariophycidae</taxon>
        <taxon>Naviculales</taxon>
        <taxon>Naviculaceae</taxon>
        <taxon>Navicula</taxon>
    </lineage>
</organism>
<dbReference type="Pfam" id="PF01479">
    <property type="entry name" value="S4"/>
    <property type="match status" value="1"/>
</dbReference>
<reference evidence="8" key="1">
    <citation type="journal article" date="2021" name="Ecol Indic">
        <title>Morphological and molecular identification reveals that waters from an isolated oasis in Tamanrasset (extreme South of Algerian Sahara) are colonized by opportunistic and pollution-tolerant diatom species.</title>
        <authorList>
            <person name="Gastineau R."/>
            <person name="Hamedi C."/>
            <person name="Baba Hamed M.B."/>
            <person name="Abi-Ayad S.-M.E.-A."/>
            <person name="Bak M."/>
            <person name="Lemieux C."/>
            <person name="Turmel M."/>
            <person name="Dobosz S."/>
            <person name="Wrobel R.J."/>
            <person name="Kierzek A."/>
            <person name="Lange-Bertalot H."/>
            <person name="Witkowski A."/>
        </authorList>
    </citation>
    <scope>NUCLEOTIDE SEQUENCE</scope>
    <source>
        <strain evidence="8">SZCZR1826</strain>
    </source>
</reference>
<dbReference type="SUPFAM" id="SSF55174">
    <property type="entry name" value="Alpha-L RNA-binding motif"/>
    <property type="match status" value="1"/>
</dbReference>
<evidence type="ECO:0000256" key="6">
    <source>
        <dbReference type="PROSITE-ProRule" id="PRU00182"/>
    </source>
</evidence>
<keyword evidence="2" id="KW-0699">rRNA-binding</keyword>
<evidence type="ECO:0000256" key="4">
    <source>
        <dbReference type="ARBA" id="ARBA00022980"/>
    </source>
</evidence>
<proteinExistence type="inferred from homology"/>
<evidence type="ECO:0000256" key="2">
    <source>
        <dbReference type="ARBA" id="ARBA00022730"/>
    </source>
</evidence>
<dbReference type="CDD" id="cd00165">
    <property type="entry name" value="S4"/>
    <property type="match status" value="1"/>
</dbReference>
<dbReference type="GO" id="GO:0042274">
    <property type="term" value="P:ribosomal small subunit biogenesis"/>
    <property type="evidence" value="ECO:0007669"/>
    <property type="project" value="TreeGrafter"/>
</dbReference>
<dbReference type="GO" id="GO:0019843">
    <property type="term" value="F:rRNA binding"/>
    <property type="evidence" value="ECO:0007669"/>
    <property type="project" value="UniProtKB-KW"/>
</dbReference>
<dbReference type="InterPro" id="IPR036986">
    <property type="entry name" value="S4_RNA-bd_sf"/>
</dbReference>
<dbReference type="GO" id="GO:0003735">
    <property type="term" value="F:structural constituent of ribosome"/>
    <property type="evidence" value="ECO:0007669"/>
    <property type="project" value="TreeGrafter"/>
</dbReference>
<keyword evidence="5" id="KW-0687">Ribonucleoprotein</keyword>
<dbReference type="AlphaFoldDB" id="A0A8F0WGV4"/>
<dbReference type="PROSITE" id="PS50889">
    <property type="entry name" value="S4"/>
    <property type="match status" value="1"/>
</dbReference>
<dbReference type="PANTHER" id="PTHR11831">
    <property type="entry name" value="30S 40S RIBOSOMAL PROTEIN"/>
    <property type="match status" value="1"/>
</dbReference>
<dbReference type="GeneID" id="67123874"/>
<evidence type="ECO:0000256" key="1">
    <source>
        <dbReference type="ARBA" id="ARBA00007465"/>
    </source>
</evidence>
<dbReference type="EMBL" id="MT383644">
    <property type="protein sequence ID" value="QWM93637.1"/>
    <property type="molecule type" value="Genomic_DNA"/>
</dbReference>
<geneLocation type="mitochondrion" evidence="8"/>
<protein>
    <submittedName>
        <fullName evidence="8">Ribosomal protein S4</fullName>
    </submittedName>
</protein>
<keyword evidence="3 6" id="KW-0694">RNA-binding</keyword>
<evidence type="ECO:0000259" key="7">
    <source>
        <dbReference type="SMART" id="SM00363"/>
    </source>
</evidence>
<dbReference type="InterPro" id="IPR022801">
    <property type="entry name" value="Ribosomal_uS4"/>
</dbReference>
<dbReference type="InterPro" id="IPR002942">
    <property type="entry name" value="S4_RNA-bd"/>
</dbReference>